<evidence type="ECO:0000313" key="1">
    <source>
        <dbReference type="EMBL" id="KAF9681863.1"/>
    </source>
</evidence>
<dbReference type="AlphaFoldDB" id="A0A835N3I7"/>
<name>A0A835N3I7_9ROSI</name>
<keyword evidence="2" id="KW-1185">Reference proteome</keyword>
<dbReference type="EMBL" id="JADGMS010000005">
    <property type="protein sequence ID" value="KAF9681863.1"/>
    <property type="molecule type" value="Genomic_DNA"/>
</dbReference>
<evidence type="ECO:0000313" key="2">
    <source>
        <dbReference type="Proteomes" id="UP000657918"/>
    </source>
</evidence>
<gene>
    <name evidence="1" type="ORF">SADUNF_Sadunf05G0047100</name>
</gene>
<comment type="caution">
    <text evidence="1">The sequence shown here is derived from an EMBL/GenBank/DDBJ whole genome shotgun (WGS) entry which is preliminary data.</text>
</comment>
<dbReference type="Proteomes" id="UP000657918">
    <property type="component" value="Unassembled WGS sequence"/>
</dbReference>
<reference evidence="1 2" key="1">
    <citation type="submission" date="2020-10" db="EMBL/GenBank/DDBJ databases">
        <title>Plant Genome Project.</title>
        <authorList>
            <person name="Zhang R.-G."/>
        </authorList>
    </citation>
    <scope>NUCLEOTIDE SEQUENCE [LARGE SCALE GENOMIC DNA]</scope>
    <source>
        <strain evidence="1">FAFU-HL-1</strain>
        <tissue evidence="1">Leaf</tissue>
    </source>
</reference>
<accession>A0A835N3I7</accession>
<proteinExistence type="predicted"/>
<sequence>MLGGDYMPANKGVCSIHNHQDCIWQHRQYSTCSSCVSGAQFRCSFWSWLLQKWYRLCILNGFMLFLFTHMMEPPLEQYEIVDEEIEISEVPVDLSKPLLEGAE</sequence>
<protein>
    <submittedName>
        <fullName evidence="1">Uncharacterized protein</fullName>
    </submittedName>
</protein>
<organism evidence="1 2">
    <name type="scientific">Salix dunnii</name>
    <dbReference type="NCBI Taxonomy" id="1413687"/>
    <lineage>
        <taxon>Eukaryota</taxon>
        <taxon>Viridiplantae</taxon>
        <taxon>Streptophyta</taxon>
        <taxon>Embryophyta</taxon>
        <taxon>Tracheophyta</taxon>
        <taxon>Spermatophyta</taxon>
        <taxon>Magnoliopsida</taxon>
        <taxon>eudicotyledons</taxon>
        <taxon>Gunneridae</taxon>
        <taxon>Pentapetalae</taxon>
        <taxon>rosids</taxon>
        <taxon>fabids</taxon>
        <taxon>Malpighiales</taxon>
        <taxon>Salicaceae</taxon>
        <taxon>Saliceae</taxon>
        <taxon>Salix</taxon>
    </lineage>
</organism>